<dbReference type="GO" id="GO:0008528">
    <property type="term" value="F:G protein-coupled peptide receptor activity"/>
    <property type="evidence" value="ECO:0007669"/>
    <property type="project" value="InterPro"/>
</dbReference>
<feature type="transmembrane region" description="Helical" evidence="1">
    <location>
        <begin position="48"/>
        <end position="72"/>
    </location>
</feature>
<sequence>MRDSAVHAVLTCIAMADMGTMISYSIYITRFEFFMDESGYSYGWAVFLKLHAVFSIALHAISLYLVVLMAYIRFMAIKARYTKWLMPQLAW</sequence>
<name>A0A4U8UR48_STECR</name>
<evidence type="ECO:0000313" key="2">
    <source>
        <dbReference type="EMBL" id="TMS34138.1"/>
    </source>
</evidence>
<dbReference type="Pfam" id="PF10324">
    <property type="entry name" value="7TM_GPCR_Srw"/>
    <property type="match status" value="1"/>
</dbReference>
<feature type="transmembrane region" description="Helical" evidence="1">
    <location>
        <begin position="7"/>
        <end position="28"/>
    </location>
</feature>
<accession>A0A4U8UR48</accession>
<reference evidence="2 3" key="1">
    <citation type="journal article" date="2015" name="Genome Biol.">
        <title>Comparative genomics of Steinernema reveals deeply conserved gene regulatory networks.</title>
        <authorList>
            <person name="Dillman A.R."/>
            <person name="Macchietto M."/>
            <person name="Porter C.F."/>
            <person name="Rogers A."/>
            <person name="Williams B."/>
            <person name="Antoshechkin I."/>
            <person name="Lee M.M."/>
            <person name="Goodwin Z."/>
            <person name="Lu X."/>
            <person name="Lewis E.E."/>
            <person name="Goodrich-Blair H."/>
            <person name="Stock S.P."/>
            <person name="Adams B.J."/>
            <person name="Sternberg P.W."/>
            <person name="Mortazavi A."/>
        </authorList>
    </citation>
    <scope>NUCLEOTIDE SEQUENCE [LARGE SCALE GENOMIC DNA]</scope>
    <source>
        <strain evidence="2 3">ALL</strain>
    </source>
</reference>
<dbReference type="GO" id="GO:0005886">
    <property type="term" value="C:plasma membrane"/>
    <property type="evidence" value="ECO:0007669"/>
    <property type="project" value="TreeGrafter"/>
</dbReference>
<keyword evidence="1" id="KW-0812">Transmembrane</keyword>
<evidence type="ECO:0000256" key="1">
    <source>
        <dbReference type="SAM" id="Phobius"/>
    </source>
</evidence>
<organism evidence="2 3">
    <name type="scientific">Steinernema carpocapsae</name>
    <name type="common">Entomopathogenic nematode</name>
    <dbReference type="NCBI Taxonomy" id="34508"/>
    <lineage>
        <taxon>Eukaryota</taxon>
        <taxon>Metazoa</taxon>
        <taxon>Ecdysozoa</taxon>
        <taxon>Nematoda</taxon>
        <taxon>Chromadorea</taxon>
        <taxon>Rhabditida</taxon>
        <taxon>Tylenchina</taxon>
        <taxon>Panagrolaimomorpha</taxon>
        <taxon>Strongyloidoidea</taxon>
        <taxon>Steinernematidae</taxon>
        <taxon>Steinernema</taxon>
    </lineage>
</organism>
<dbReference type="AlphaFoldDB" id="A0A4U8UR48"/>
<proteinExistence type="predicted"/>
<evidence type="ECO:0000313" key="3">
    <source>
        <dbReference type="Proteomes" id="UP000298663"/>
    </source>
</evidence>
<dbReference type="PANTHER" id="PTHR46273:SF6">
    <property type="entry name" value="G-PROTEIN COUPLED RECEPTORS FAMILY 1 PROFILE DOMAIN-CONTAINING PROTEIN"/>
    <property type="match status" value="1"/>
</dbReference>
<dbReference type="InterPro" id="IPR019427">
    <property type="entry name" value="7TM_GPCR_serpentine_rcpt_Srw"/>
</dbReference>
<comment type="caution">
    <text evidence="2">The sequence shown here is derived from an EMBL/GenBank/DDBJ whole genome shotgun (WGS) entry which is preliminary data.</text>
</comment>
<protein>
    <recommendedName>
        <fullName evidence="4">G-protein coupled receptors family 1 profile domain-containing protein</fullName>
    </recommendedName>
</protein>
<evidence type="ECO:0008006" key="4">
    <source>
        <dbReference type="Google" id="ProtNLM"/>
    </source>
</evidence>
<dbReference type="PANTHER" id="PTHR46273">
    <property type="entry name" value="MYOSUPPRESSIN RECEPTOR 1, ISOFORM B-RELATED"/>
    <property type="match status" value="1"/>
</dbReference>
<dbReference type="OrthoDB" id="5864054at2759"/>
<keyword evidence="1" id="KW-0472">Membrane</keyword>
<dbReference type="InterPro" id="IPR053219">
    <property type="entry name" value="GPCR_Dmsr-1"/>
</dbReference>
<reference evidence="2 3" key="2">
    <citation type="journal article" date="2019" name="G3 (Bethesda)">
        <title>Hybrid Assembly of the Genome of the Entomopathogenic Nematode Steinernema carpocapsae Identifies the X-Chromosome.</title>
        <authorList>
            <person name="Serra L."/>
            <person name="Macchietto M."/>
            <person name="Macias-Munoz A."/>
            <person name="McGill C.J."/>
            <person name="Rodriguez I.M."/>
            <person name="Rodriguez B."/>
            <person name="Murad R."/>
            <person name="Mortazavi A."/>
        </authorList>
    </citation>
    <scope>NUCLEOTIDE SEQUENCE [LARGE SCALE GENOMIC DNA]</scope>
    <source>
        <strain evidence="2 3">ALL</strain>
    </source>
</reference>
<keyword evidence="3" id="KW-1185">Reference proteome</keyword>
<dbReference type="EMBL" id="AZBU02000001">
    <property type="protein sequence ID" value="TMS34138.1"/>
    <property type="molecule type" value="Genomic_DNA"/>
</dbReference>
<dbReference type="Gene3D" id="1.20.1070.10">
    <property type="entry name" value="Rhodopsin 7-helix transmembrane proteins"/>
    <property type="match status" value="1"/>
</dbReference>
<dbReference type="Proteomes" id="UP000298663">
    <property type="component" value="Unassembled WGS sequence"/>
</dbReference>
<gene>
    <name evidence="2" type="ORF">L596_001779</name>
</gene>
<keyword evidence="1" id="KW-1133">Transmembrane helix</keyword>